<keyword evidence="3" id="KW-1185">Reference proteome</keyword>
<sequence>MASDPHSVPGDFPLSMDELRVVARYAVAAAHDVLPAFERAVPDDPRPRAAIDAAWCFVHGARRTRRQRVASVAAHRAARAAPGDIARLAARAAGDAASAAYLHPLARASQVAHILRAAATAAHIAELQAGGDPAIADAFLERSRRRATPVLIDVLRRYPSPAGGSGRVAHLMATLDRLLRRAPVPASVVVLPQHDGTEAMA</sequence>
<dbReference type="RefSeq" id="WP_211255728.1">
    <property type="nucleotide sequence ID" value="NZ_AP023354.1"/>
</dbReference>
<dbReference type="EMBL" id="AP023354">
    <property type="protein sequence ID" value="BCJ28800.1"/>
    <property type="molecule type" value="Genomic_DNA"/>
</dbReference>
<dbReference type="Proteomes" id="UP000680750">
    <property type="component" value="Chromosome"/>
</dbReference>
<feature type="domain" description="Imm-5-like" evidence="1">
    <location>
        <begin position="18"/>
        <end position="102"/>
    </location>
</feature>
<dbReference type="Pfam" id="PF21805">
    <property type="entry name" value="Imm5_like"/>
    <property type="match status" value="1"/>
</dbReference>
<dbReference type="AlphaFoldDB" id="A0A810KZX4"/>
<organism evidence="2 3">
    <name type="scientific">Actinocatenispora sera</name>
    <dbReference type="NCBI Taxonomy" id="390989"/>
    <lineage>
        <taxon>Bacteria</taxon>
        <taxon>Bacillati</taxon>
        <taxon>Actinomycetota</taxon>
        <taxon>Actinomycetes</taxon>
        <taxon>Micromonosporales</taxon>
        <taxon>Micromonosporaceae</taxon>
        <taxon>Actinocatenispora</taxon>
    </lineage>
</organism>
<reference evidence="2" key="1">
    <citation type="submission" date="2020-08" db="EMBL/GenBank/DDBJ databases">
        <title>Whole genome shotgun sequence of Actinocatenispora sera NBRC 101916.</title>
        <authorList>
            <person name="Komaki H."/>
            <person name="Tamura T."/>
        </authorList>
    </citation>
    <scope>NUCLEOTIDE SEQUENCE</scope>
    <source>
        <strain evidence="2">NBRC 101916</strain>
    </source>
</reference>
<evidence type="ECO:0000259" key="1">
    <source>
        <dbReference type="Pfam" id="PF21805"/>
    </source>
</evidence>
<dbReference type="InterPro" id="IPR048667">
    <property type="entry name" value="Imm5-like"/>
</dbReference>
<gene>
    <name evidence="2" type="ORF">Asera_29080</name>
</gene>
<evidence type="ECO:0000313" key="2">
    <source>
        <dbReference type="EMBL" id="BCJ28800.1"/>
    </source>
</evidence>
<name>A0A810KZX4_9ACTN</name>
<dbReference type="KEGG" id="aser:Asera_29080"/>
<protein>
    <recommendedName>
        <fullName evidence="1">Imm-5-like domain-containing protein</fullName>
    </recommendedName>
</protein>
<proteinExistence type="predicted"/>
<evidence type="ECO:0000313" key="3">
    <source>
        <dbReference type="Proteomes" id="UP000680750"/>
    </source>
</evidence>
<accession>A0A810KZX4</accession>